<protein>
    <submittedName>
        <fullName evidence="3">Pyruvate carboxyltransferase</fullName>
    </submittedName>
</protein>
<keyword evidence="3" id="KW-0808">Transferase</keyword>
<reference evidence="3 4" key="1">
    <citation type="submission" date="2016-08" db="EMBL/GenBank/DDBJ databases">
        <title>A new outlook on sporulation: Clostridium algidixylanolyticum.</title>
        <authorList>
            <person name="Poppleton D.I."/>
            <person name="Gribaldo S."/>
        </authorList>
    </citation>
    <scope>NUCLEOTIDE SEQUENCE [LARGE SCALE GENOMIC DNA]</scope>
    <source>
        <strain evidence="3 4">SPL73</strain>
    </source>
</reference>
<dbReference type="GO" id="GO:0009098">
    <property type="term" value="P:L-leucine biosynthetic process"/>
    <property type="evidence" value="ECO:0007669"/>
    <property type="project" value="TreeGrafter"/>
</dbReference>
<dbReference type="Proteomes" id="UP000284277">
    <property type="component" value="Unassembled WGS sequence"/>
</dbReference>
<dbReference type="OrthoDB" id="9804858at2"/>
<evidence type="ECO:0000313" key="3">
    <source>
        <dbReference type="EMBL" id="RKD34825.1"/>
    </source>
</evidence>
<keyword evidence="3" id="KW-0670">Pyruvate</keyword>
<name>A0A419TBJ3_9FIRM</name>
<sequence>MNSLKVLDVTLRDGGCVNDFNFGQAYMESVLCALEKSRVDIIELGYIDAEKGSEKGRTQFINDQVITQHFLRSKKAGVTYVAMMDYDKFDLDNLQQRLESSIDGIRMAFHKNNCFDIISAGKKIIDKGYKFFIQPMTIMRYSDKELIEFIEKVNQELPDATAFYIVDSFGEMRMNDMNRILNLVDHNLLSSMTIGFHSHNNLQLSYSNAVTFLQFPTNRNLILDCSIMGMGKGAGNLNTELFLEHLNLYYDKKYQITPLLEVIDKVINVIHNEMYWGYSVEYYLSSVNHCTPNYAGYFYQKHMLPVNQVAELLGMICDDKRNSFDKDYAEKLYQTYNSNKSFDDVNTIKKLQEKFINKRVVVIAPGKNVIRHIDNIEALIKEEDVVSVSLNNFKIFDTDYIFTTRKDAYNTAVNAGKMIIAPSSVTTDSMESIYVIDYKKWIVVDGETQDSSGVMIINLLKKCNVKEIFLAGFDGFSVNINENYYDITMRIPVTEKQAIMRNEFYREFLSKISKDIKITFLTESKYV</sequence>
<keyword evidence="4" id="KW-1185">Reference proteome</keyword>
<dbReference type="InterPro" id="IPR050073">
    <property type="entry name" value="2-IPM_HCS-like"/>
</dbReference>
<dbReference type="Gene3D" id="3.20.20.70">
    <property type="entry name" value="Aldolase class I"/>
    <property type="match status" value="1"/>
</dbReference>
<dbReference type="InterPro" id="IPR013785">
    <property type="entry name" value="Aldolase_TIM"/>
</dbReference>
<dbReference type="SUPFAM" id="SSF51569">
    <property type="entry name" value="Aldolase"/>
    <property type="match status" value="1"/>
</dbReference>
<evidence type="ECO:0000313" key="4">
    <source>
        <dbReference type="Proteomes" id="UP000284277"/>
    </source>
</evidence>
<evidence type="ECO:0000259" key="2">
    <source>
        <dbReference type="Pfam" id="PF00682"/>
    </source>
</evidence>
<proteinExistence type="predicted"/>
<dbReference type="AlphaFoldDB" id="A0A419TBJ3"/>
<dbReference type="EMBL" id="MCIA01000001">
    <property type="protein sequence ID" value="RKD34825.1"/>
    <property type="molecule type" value="Genomic_DNA"/>
</dbReference>
<dbReference type="InterPro" id="IPR000891">
    <property type="entry name" value="PYR_CT"/>
</dbReference>
<organism evidence="3 4">
    <name type="scientific">Lacrimispora algidixylanolytica</name>
    <dbReference type="NCBI Taxonomy" id="94868"/>
    <lineage>
        <taxon>Bacteria</taxon>
        <taxon>Bacillati</taxon>
        <taxon>Bacillota</taxon>
        <taxon>Clostridia</taxon>
        <taxon>Lachnospirales</taxon>
        <taxon>Lachnospiraceae</taxon>
        <taxon>Lacrimispora</taxon>
    </lineage>
</organism>
<accession>A0A419TBJ3</accession>
<dbReference type="PANTHER" id="PTHR10277">
    <property type="entry name" value="HOMOCITRATE SYNTHASE-RELATED"/>
    <property type="match status" value="1"/>
</dbReference>
<keyword evidence="1" id="KW-0464">Manganese</keyword>
<comment type="caution">
    <text evidence="3">The sequence shown here is derived from an EMBL/GenBank/DDBJ whole genome shotgun (WGS) entry which is preliminary data.</text>
</comment>
<gene>
    <name evidence="3" type="ORF">BET01_00215</name>
</gene>
<evidence type="ECO:0000256" key="1">
    <source>
        <dbReference type="ARBA" id="ARBA00023211"/>
    </source>
</evidence>
<dbReference type="CDD" id="cd07944">
    <property type="entry name" value="DRE_TIM_HOA_like"/>
    <property type="match status" value="1"/>
</dbReference>
<dbReference type="RefSeq" id="WP_120194756.1">
    <property type="nucleotide sequence ID" value="NZ_MCIA01000001.1"/>
</dbReference>
<dbReference type="PANTHER" id="PTHR10277:SF9">
    <property type="entry name" value="2-ISOPROPYLMALATE SYNTHASE 1, CHLOROPLASTIC-RELATED"/>
    <property type="match status" value="1"/>
</dbReference>
<dbReference type="GO" id="GO:0003852">
    <property type="term" value="F:2-isopropylmalate synthase activity"/>
    <property type="evidence" value="ECO:0007669"/>
    <property type="project" value="TreeGrafter"/>
</dbReference>
<dbReference type="Pfam" id="PF00682">
    <property type="entry name" value="HMGL-like"/>
    <property type="match status" value="1"/>
</dbReference>
<feature type="domain" description="Pyruvate carboxyltransferase" evidence="2">
    <location>
        <begin position="4"/>
        <end position="246"/>
    </location>
</feature>